<accession>A0A929G0K9</accession>
<dbReference type="Pfam" id="PF03059">
    <property type="entry name" value="NAS"/>
    <property type="match status" value="1"/>
</dbReference>
<keyword evidence="2" id="KW-0949">S-adenosyl-L-methionine</keyword>
<dbReference type="PANTHER" id="PTHR32266">
    <property type="entry name" value="NICOTIANAMINE SYNTHASE 3"/>
    <property type="match status" value="1"/>
</dbReference>
<comment type="caution">
    <text evidence="3">The sequence shown here is derived from an EMBL/GenBank/DDBJ whole genome shotgun (WGS) entry which is preliminary data.</text>
</comment>
<evidence type="ECO:0000256" key="1">
    <source>
        <dbReference type="ARBA" id="ARBA00022679"/>
    </source>
</evidence>
<organism evidence="3 4">
    <name type="scientific">Saccharopolyspora montiporae</name>
    <dbReference type="NCBI Taxonomy" id="2781240"/>
    <lineage>
        <taxon>Bacteria</taxon>
        <taxon>Bacillati</taxon>
        <taxon>Actinomycetota</taxon>
        <taxon>Actinomycetes</taxon>
        <taxon>Pseudonocardiales</taxon>
        <taxon>Pseudonocardiaceae</taxon>
        <taxon>Saccharopolyspora</taxon>
    </lineage>
</organism>
<dbReference type="PROSITE" id="PS51142">
    <property type="entry name" value="NAS"/>
    <property type="match status" value="1"/>
</dbReference>
<evidence type="ECO:0000313" key="3">
    <source>
        <dbReference type="EMBL" id="MBE9373718.1"/>
    </source>
</evidence>
<protein>
    <submittedName>
        <fullName evidence="3">Nicotianamine synthase</fullName>
    </submittedName>
</protein>
<dbReference type="RefSeq" id="WP_193927157.1">
    <property type="nucleotide sequence ID" value="NZ_JADEYC010000007.1"/>
</dbReference>
<dbReference type="GO" id="GO:0030410">
    <property type="term" value="F:nicotianamine synthase activity"/>
    <property type="evidence" value="ECO:0007669"/>
    <property type="project" value="InterPro"/>
</dbReference>
<dbReference type="AlphaFoldDB" id="A0A929G0K9"/>
<gene>
    <name evidence="3" type="ORF">IQ251_04555</name>
</gene>
<dbReference type="Proteomes" id="UP000598360">
    <property type="component" value="Unassembled WGS sequence"/>
</dbReference>
<dbReference type="GO" id="GO:0030418">
    <property type="term" value="P:nicotianamine biosynthetic process"/>
    <property type="evidence" value="ECO:0007669"/>
    <property type="project" value="InterPro"/>
</dbReference>
<sequence length="286" mass="30319">MDHFESPATTAPPLSSPEAARLLDELHALNEQLLGADLRPSAETNAVFGRLVELCISAEQEVAGDVLAHPDAPALLDSLRRLSAEGETLLEEHWAGALAEADDAWTVLNHFPYLGNYRDLVRLERAAAAAGGVDDLGTVAFLGAGPLPLTGLVLAHEHGVRVVNVDRDENACALAAAATEALGLSDRVSTVQADAAEAARREDVAGADVVALAALVGADHAEKRPVLDALAARLHRRTRLLLRTAHRMRTALYPAISADELHGFRPLLELHPHNEVVNSVLVAQPG</sequence>
<evidence type="ECO:0000313" key="4">
    <source>
        <dbReference type="Proteomes" id="UP000598360"/>
    </source>
</evidence>
<dbReference type="InterPro" id="IPR004298">
    <property type="entry name" value="Nicotian_synth"/>
</dbReference>
<dbReference type="EMBL" id="JADEYC010000007">
    <property type="protein sequence ID" value="MBE9373718.1"/>
    <property type="molecule type" value="Genomic_DNA"/>
</dbReference>
<dbReference type="Gene3D" id="3.40.50.150">
    <property type="entry name" value="Vaccinia Virus protein VP39"/>
    <property type="match status" value="1"/>
</dbReference>
<evidence type="ECO:0000256" key="2">
    <source>
        <dbReference type="ARBA" id="ARBA00022691"/>
    </source>
</evidence>
<keyword evidence="1" id="KW-0808">Transferase</keyword>
<keyword evidence="4" id="KW-1185">Reference proteome</keyword>
<name>A0A929G0K9_9PSEU</name>
<dbReference type="SUPFAM" id="SSF53335">
    <property type="entry name" value="S-adenosyl-L-methionine-dependent methyltransferases"/>
    <property type="match status" value="1"/>
</dbReference>
<dbReference type="InterPro" id="IPR029063">
    <property type="entry name" value="SAM-dependent_MTases_sf"/>
</dbReference>
<dbReference type="PANTHER" id="PTHR32266:SF12">
    <property type="entry name" value="NICOTIANAMINE SYNTHASE 3"/>
    <property type="match status" value="1"/>
</dbReference>
<reference evidence="3" key="1">
    <citation type="submission" date="2020-10" db="EMBL/GenBank/DDBJ databases">
        <title>Diversity and distribution of actinomycetes associated with coral in the coast of Hainan.</title>
        <authorList>
            <person name="Li F."/>
        </authorList>
    </citation>
    <scope>NUCLEOTIDE SEQUENCE</scope>
    <source>
        <strain evidence="3">HNM0983</strain>
    </source>
</reference>
<proteinExistence type="predicted"/>